<dbReference type="Gene3D" id="1.25.10.10">
    <property type="entry name" value="Leucine-rich Repeat Variant"/>
    <property type="match status" value="1"/>
</dbReference>
<accession>A0A158NWM6</accession>
<name>A0A158NWM6_ATTCE</name>
<organism evidence="1 2">
    <name type="scientific">Atta cephalotes</name>
    <name type="common">Leafcutter ant</name>
    <dbReference type="NCBI Taxonomy" id="12957"/>
    <lineage>
        <taxon>Eukaryota</taxon>
        <taxon>Metazoa</taxon>
        <taxon>Ecdysozoa</taxon>
        <taxon>Arthropoda</taxon>
        <taxon>Hexapoda</taxon>
        <taxon>Insecta</taxon>
        <taxon>Pterygota</taxon>
        <taxon>Neoptera</taxon>
        <taxon>Endopterygota</taxon>
        <taxon>Hymenoptera</taxon>
        <taxon>Apocrita</taxon>
        <taxon>Aculeata</taxon>
        <taxon>Formicoidea</taxon>
        <taxon>Formicidae</taxon>
        <taxon>Myrmicinae</taxon>
        <taxon>Atta</taxon>
    </lineage>
</organism>
<reference evidence="1" key="2">
    <citation type="submission" date="2016-04" db="UniProtKB">
        <authorList>
            <consortium name="EnsemblMetazoa"/>
        </authorList>
    </citation>
    <scope>IDENTIFICATION</scope>
</reference>
<dbReference type="eggNOG" id="KOG2933">
    <property type="taxonomic scope" value="Eukaryota"/>
</dbReference>
<dbReference type="PANTHER" id="PTHR21567:SF87">
    <property type="entry name" value="CRESCERIN-LIKE PROTEIN CHE-12"/>
    <property type="match status" value="1"/>
</dbReference>
<dbReference type="GO" id="GO:0005929">
    <property type="term" value="C:cilium"/>
    <property type="evidence" value="ECO:0007669"/>
    <property type="project" value="TreeGrafter"/>
</dbReference>
<dbReference type="SUPFAM" id="SSF48371">
    <property type="entry name" value="ARM repeat"/>
    <property type="match status" value="1"/>
</dbReference>
<dbReference type="InParanoid" id="A0A158NWM6"/>
<dbReference type="GO" id="GO:0000226">
    <property type="term" value="P:microtubule cytoskeleton organization"/>
    <property type="evidence" value="ECO:0007669"/>
    <property type="project" value="TreeGrafter"/>
</dbReference>
<dbReference type="GO" id="GO:0008017">
    <property type="term" value="F:microtubule binding"/>
    <property type="evidence" value="ECO:0007669"/>
    <property type="project" value="TreeGrafter"/>
</dbReference>
<gene>
    <name evidence="1" type="primary">105625202</name>
</gene>
<dbReference type="EnsemblMetazoa" id="XM_012206544.1">
    <property type="protein sequence ID" value="XP_012061934.1"/>
    <property type="gene ID" value="LOC105625202"/>
</dbReference>
<evidence type="ECO:0008006" key="3">
    <source>
        <dbReference type="Google" id="ProtNLM"/>
    </source>
</evidence>
<dbReference type="Proteomes" id="UP000005205">
    <property type="component" value="Unassembled WGS sequence"/>
</dbReference>
<evidence type="ECO:0000313" key="1">
    <source>
        <dbReference type="EnsemblMetazoa" id="XP_012061934.1"/>
    </source>
</evidence>
<dbReference type="KEGG" id="acep:105625202"/>
<proteinExistence type="predicted"/>
<protein>
    <recommendedName>
        <fullName evidence="3">CLASP N-terminal domain-containing protein</fullName>
    </recommendedName>
</protein>
<dbReference type="InterPro" id="IPR016024">
    <property type="entry name" value="ARM-type_fold"/>
</dbReference>
<dbReference type="EMBL" id="ADTU01028211">
    <property type="status" value="NOT_ANNOTATED_CDS"/>
    <property type="molecule type" value="Genomic_DNA"/>
</dbReference>
<evidence type="ECO:0000313" key="2">
    <source>
        <dbReference type="Proteomes" id="UP000005205"/>
    </source>
</evidence>
<dbReference type="OrthoDB" id="63891at2759"/>
<sequence length="166" mass="18574">MSNRVEECPRKYQCVVLVGVECLPTKELWRSPSEKSKRMIQQCFLQLENKDWEITMKGLKALSQISKQHPEDLDICAARMIGRLLGRHIKNLRSQVARAACLAAGDVFSSQVRGIDQDLDDIAGSLLHRTADTNRFLQSDSNSALDQMVQYLPPHKTIGIIVLGGA</sequence>
<keyword evidence="2" id="KW-1185">Reference proteome</keyword>
<dbReference type="GO" id="GO:0005881">
    <property type="term" value="C:cytoplasmic microtubule"/>
    <property type="evidence" value="ECO:0007669"/>
    <property type="project" value="TreeGrafter"/>
</dbReference>
<dbReference type="InterPro" id="IPR011989">
    <property type="entry name" value="ARM-like"/>
</dbReference>
<dbReference type="PANTHER" id="PTHR21567">
    <property type="entry name" value="CLASP"/>
    <property type="match status" value="1"/>
</dbReference>
<reference evidence="2" key="1">
    <citation type="journal article" date="2011" name="PLoS Genet.">
        <title>The genome sequence of the leaf-cutter ant Atta cephalotes reveals insights into its obligate symbiotic lifestyle.</title>
        <authorList>
            <person name="Suen G."/>
            <person name="Teiling C."/>
            <person name="Li L."/>
            <person name="Holt C."/>
            <person name="Abouheif E."/>
            <person name="Bornberg-Bauer E."/>
            <person name="Bouffard P."/>
            <person name="Caldera E.J."/>
            <person name="Cash E."/>
            <person name="Cavanaugh A."/>
            <person name="Denas O."/>
            <person name="Elhaik E."/>
            <person name="Fave M.J."/>
            <person name="Gadau J."/>
            <person name="Gibson J.D."/>
            <person name="Graur D."/>
            <person name="Grubbs K.J."/>
            <person name="Hagen D.E."/>
            <person name="Harkins T.T."/>
            <person name="Helmkampf M."/>
            <person name="Hu H."/>
            <person name="Johnson B.R."/>
            <person name="Kim J."/>
            <person name="Marsh S.E."/>
            <person name="Moeller J.A."/>
            <person name="Munoz-Torres M.C."/>
            <person name="Murphy M.C."/>
            <person name="Naughton M.C."/>
            <person name="Nigam S."/>
            <person name="Overson R."/>
            <person name="Rajakumar R."/>
            <person name="Reese J.T."/>
            <person name="Scott J.J."/>
            <person name="Smith C.R."/>
            <person name="Tao S."/>
            <person name="Tsutsui N.D."/>
            <person name="Viljakainen L."/>
            <person name="Wissler L."/>
            <person name="Yandell M.D."/>
            <person name="Zimmer F."/>
            <person name="Taylor J."/>
            <person name="Slater S.C."/>
            <person name="Clifton S.W."/>
            <person name="Warren W.C."/>
            <person name="Elsik C.G."/>
            <person name="Smith C.D."/>
            <person name="Weinstock G.M."/>
            <person name="Gerardo N.M."/>
            <person name="Currie C.R."/>
        </authorList>
    </citation>
    <scope>NUCLEOTIDE SEQUENCE [LARGE SCALE GENOMIC DNA]</scope>
</reference>
<dbReference type="AlphaFoldDB" id="A0A158NWM6"/>